<dbReference type="InterPro" id="IPR017937">
    <property type="entry name" value="Thioredoxin_CS"/>
</dbReference>
<evidence type="ECO:0000256" key="2">
    <source>
        <dbReference type="ARBA" id="ARBA00022748"/>
    </source>
</evidence>
<comment type="subcellular location">
    <subcellularLocation>
        <location evidence="1">Cell envelope</location>
    </subcellularLocation>
</comment>
<dbReference type="RefSeq" id="WP_087402453.1">
    <property type="nucleotide sequence ID" value="NZ_NFHB01000005.1"/>
</dbReference>
<gene>
    <name evidence="6" type="ORF">B5G41_08965</name>
</gene>
<evidence type="ECO:0000313" key="6">
    <source>
        <dbReference type="EMBL" id="OUN03163.1"/>
    </source>
</evidence>
<keyword evidence="2" id="KW-0201">Cytochrome c-type biogenesis</keyword>
<dbReference type="PANTHER" id="PTHR42852:SF6">
    <property type="entry name" value="THIOL:DISULFIDE INTERCHANGE PROTEIN DSBE"/>
    <property type="match status" value="1"/>
</dbReference>
<keyword evidence="4" id="KW-0676">Redox-active center</keyword>
<dbReference type="SUPFAM" id="SSF52833">
    <property type="entry name" value="Thioredoxin-like"/>
    <property type="match status" value="1"/>
</dbReference>
<dbReference type="EMBL" id="NFHB01000005">
    <property type="protein sequence ID" value="OUN03163.1"/>
    <property type="molecule type" value="Genomic_DNA"/>
</dbReference>
<reference evidence="7" key="1">
    <citation type="submission" date="2017-04" db="EMBL/GenBank/DDBJ databases">
        <title>Function of individual gut microbiota members based on whole genome sequencing of pure cultures obtained from chicken caecum.</title>
        <authorList>
            <person name="Medvecky M."/>
            <person name="Cejkova D."/>
            <person name="Polansky O."/>
            <person name="Karasova D."/>
            <person name="Kubasova T."/>
            <person name="Cizek A."/>
            <person name="Rychlik I."/>
        </authorList>
    </citation>
    <scope>NUCLEOTIDE SEQUENCE [LARGE SCALE GENOMIC DNA]</scope>
    <source>
        <strain evidence="7">An90</strain>
    </source>
</reference>
<evidence type="ECO:0000256" key="1">
    <source>
        <dbReference type="ARBA" id="ARBA00004196"/>
    </source>
</evidence>
<dbReference type="PROSITE" id="PS51352">
    <property type="entry name" value="THIOREDOXIN_2"/>
    <property type="match status" value="1"/>
</dbReference>
<dbReference type="eggNOG" id="COG0526">
    <property type="taxonomic scope" value="Bacteria"/>
</dbReference>
<evidence type="ECO:0000256" key="4">
    <source>
        <dbReference type="ARBA" id="ARBA00023284"/>
    </source>
</evidence>
<dbReference type="OrthoDB" id="9794348at2"/>
<dbReference type="GO" id="GO:0016491">
    <property type="term" value="F:oxidoreductase activity"/>
    <property type="evidence" value="ECO:0007669"/>
    <property type="project" value="InterPro"/>
</dbReference>
<dbReference type="PANTHER" id="PTHR42852">
    <property type="entry name" value="THIOL:DISULFIDE INTERCHANGE PROTEIN DSBE"/>
    <property type="match status" value="1"/>
</dbReference>
<name>A0A1Y3QU37_9BACT</name>
<evidence type="ECO:0000259" key="5">
    <source>
        <dbReference type="PROSITE" id="PS51352"/>
    </source>
</evidence>
<comment type="caution">
    <text evidence="6">The sequence shown here is derived from an EMBL/GenBank/DDBJ whole genome shotgun (WGS) entry which is preliminary data.</text>
</comment>
<accession>A0A1Y3QU37</accession>
<feature type="domain" description="Thioredoxin" evidence="5">
    <location>
        <begin position="47"/>
        <end position="185"/>
    </location>
</feature>
<keyword evidence="3" id="KW-1015">Disulfide bond</keyword>
<evidence type="ECO:0000256" key="3">
    <source>
        <dbReference type="ARBA" id="ARBA00023157"/>
    </source>
</evidence>
<dbReference type="AlphaFoldDB" id="A0A1Y3QU37"/>
<evidence type="ECO:0000313" key="7">
    <source>
        <dbReference type="Proteomes" id="UP000195772"/>
    </source>
</evidence>
<dbReference type="PROSITE" id="PS00194">
    <property type="entry name" value="THIOREDOXIN_1"/>
    <property type="match status" value="1"/>
</dbReference>
<dbReference type="Proteomes" id="UP000195772">
    <property type="component" value="Unassembled WGS sequence"/>
</dbReference>
<dbReference type="GO" id="GO:0016209">
    <property type="term" value="F:antioxidant activity"/>
    <property type="evidence" value="ECO:0007669"/>
    <property type="project" value="InterPro"/>
</dbReference>
<dbReference type="Gene3D" id="3.40.30.10">
    <property type="entry name" value="Glutaredoxin"/>
    <property type="match status" value="1"/>
</dbReference>
<dbReference type="InterPro" id="IPR050553">
    <property type="entry name" value="Thioredoxin_ResA/DsbE_sf"/>
</dbReference>
<dbReference type="Pfam" id="PF00578">
    <property type="entry name" value="AhpC-TSA"/>
    <property type="match status" value="1"/>
</dbReference>
<protein>
    <submittedName>
        <fullName evidence="6">Peroxiredoxin</fullName>
    </submittedName>
</protein>
<sequence length="188" mass="20909">MATKKSNKQLWIMLALIAVIIAAILLLPSCGSRGGKAAADTESTTLVKAGDKAPDFTVELFDGTKTSLAELKGKVVLLNFWATWCPPCRQELTRVQKDIIDRFAGRNFVFLPISRGEKREDVAAFREKMGYTFPMGLDPSQAIYDRYASNYIPRNFLIGADGKVMLATVGYDAEEFDEMIKTIEKTLE</sequence>
<dbReference type="CDD" id="cd02966">
    <property type="entry name" value="TlpA_like_family"/>
    <property type="match status" value="1"/>
</dbReference>
<dbReference type="InterPro" id="IPR000866">
    <property type="entry name" value="AhpC/TSA"/>
</dbReference>
<proteinExistence type="predicted"/>
<organism evidence="6 7">
    <name type="scientific">Alistipes onderdonkii</name>
    <dbReference type="NCBI Taxonomy" id="328813"/>
    <lineage>
        <taxon>Bacteria</taxon>
        <taxon>Pseudomonadati</taxon>
        <taxon>Bacteroidota</taxon>
        <taxon>Bacteroidia</taxon>
        <taxon>Bacteroidales</taxon>
        <taxon>Rikenellaceae</taxon>
        <taxon>Alistipes</taxon>
    </lineage>
</organism>
<dbReference type="InterPro" id="IPR013766">
    <property type="entry name" value="Thioredoxin_domain"/>
</dbReference>
<dbReference type="GO" id="GO:0030313">
    <property type="term" value="C:cell envelope"/>
    <property type="evidence" value="ECO:0007669"/>
    <property type="project" value="UniProtKB-SubCell"/>
</dbReference>
<dbReference type="GO" id="GO:0017004">
    <property type="term" value="P:cytochrome complex assembly"/>
    <property type="evidence" value="ECO:0007669"/>
    <property type="project" value="UniProtKB-KW"/>
</dbReference>
<dbReference type="InterPro" id="IPR036249">
    <property type="entry name" value="Thioredoxin-like_sf"/>
</dbReference>